<sequence length="41" mass="4738">MQRDEKNARDAGDDFFVIKPVENQILKLHVNDLIRKSITLG</sequence>
<comment type="caution">
    <text evidence="1">The sequence shown here is derived from an EMBL/GenBank/DDBJ whole genome shotgun (WGS) entry which is preliminary data.</text>
</comment>
<dbReference type="EMBL" id="LNQE01000624">
    <property type="protein sequence ID" value="KUG25692.1"/>
    <property type="molecule type" value="Genomic_DNA"/>
</dbReference>
<dbReference type="AlphaFoldDB" id="A0A0W8FXY8"/>
<accession>A0A0W8FXY8</accession>
<gene>
    <name evidence="1" type="ORF">ASZ90_004483</name>
</gene>
<protein>
    <recommendedName>
        <fullName evidence="2">Response regulatory domain-containing protein</fullName>
    </recommendedName>
</protein>
<reference evidence="1" key="1">
    <citation type="journal article" date="2015" name="Proc. Natl. Acad. Sci. U.S.A.">
        <title>Networks of energetic and metabolic interactions define dynamics in microbial communities.</title>
        <authorList>
            <person name="Embree M."/>
            <person name="Liu J.K."/>
            <person name="Al-Bassam M.M."/>
            <person name="Zengler K."/>
        </authorList>
    </citation>
    <scope>NUCLEOTIDE SEQUENCE</scope>
</reference>
<proteinExistence type="predicted"/>
<name>A0A0W8FXY8_9ZZZZ</name>
<evidence type="ECO:0008006" key="2">
    <source>
        <dbReference type="Google" id="ProtNLM"/>
    </source>
</evidence>
<evidence type="ECO:0000313" key="1">
    <source>
        <dbReference type="EMBL" id="KUG25692.1"/>
    </source>
</evidence>
<organism evidence="1">
    <name type="scientific">hydrocarbon metagenome</name>
    <dbReference type="NCBI Taxonomy" id="938273"/>
    <lineage>
        <taxon>unclassified sequences</taxon>
        <taxon>metagenomes</taxon>
        <taxon>ecological metagenomes</taxon>
    </lineage>
</organism>